<dbReference type="EMBL" id="JARIHO010000110">
    <property type="protein sequence ID" value="KAJ7302873.1"/>
    <property type="molecule type" value="Genomic_DNA"/>
</dbReference>
<evidence type="ECO:0000313" key="1">
    <source>
        <dbReference type="EMBL" id="KAJ7302873.1"/>
    </source>
</evidence>
<dbReference type="Proteomes" id="UP001218218">
    <property type="component" value="Unassembled WGS sequence"/>
</dbReference>
<evidence type="ECO:0000313" key="2">
    <source>
        <dbReference type="Proteomes" id="UP001218218"/>
    </source>
</evidence>
<reference evidence="1" key="1">
    <citation type="submission" date="2023-03" db="EMBL/GenBank/DDBJ databases">
        <title>Massive genome expansion in bonnet fungi (Mycena s.s.) driven by repeated elements and novel gene families across ecological guilds.</title>
        <authorList>
            <consortium name="Lawrence Berkeley National Laboratory"/>
            <person name="Harder C.B."/>
            <person name="Miyauchi S."/>
            <person name="Viragh M."/>
            <person name="Kuo A."/>
            <person name="Thoen E."/>
            <person name="Andreopoulos B."/>
            <person name="Lu D."/>
            <person name="Skrede I."/>
            <person name="Drula E."/>
            <person name="Henrissat B."/>
            <person name="Morin E."/>
            <person name="Kohler A."/>
            <person name="Barry K."/>
            <person name="LaButti K."/>
            <person name="Morin E."/>
            <person name="Salamov A."/>
            <person name="Lipzen A."/>
            <person name="Mereny Z."/>
            <person name="Hegedus B."/>
            <person name="Baldrian P."/>
            <person name="Stursova M."/>
            <person name="Weitz H."/>
            <person name="Taylor A."/>
            <person name="Grigoriev I.V."/>
            <person name="Nagy L.G."/>
            <person name="Martin F."/>
            <person name="Kauserud H."/>
        </authorList>
    </citation>
    <scope>NUCLEOTIDE SEQUENCE</scope>
    <source>
        <strain evidence="1">CBHHK002</strain>
    </source>
</reference>
<gene>
    <name evidence="1" type="ORF">DFH08DRAFT_988518</name>
</gene>
<organism evidence="1 2">
    <name type="scientific">Mycena albidolilacea</name>
    <dbReference type="NCBI Taxonomy" id="1033008"/>
    <lineage>
        <taxon>Eukaryota</taxon>
        <taxon>Fungi</taxon>
        <taxon>Dikarya</taxon>
        <taxon>Basidiomycota</taxon>
        <taxon>Agaricomycotina</taxon>
        <taxon>Agaricomycetes</taxon>
        <taxon>Agaricomycetidae</taxon>
        <taxon>Agaricales</taxon>
        <taxon>Marasmiineae</taxon>
        <taxon>Mycenaceae</taxon>
        <taxon>Mycena</taxon>
    </lineage>
</organism>
<sequence>MAPVIDTAKQHTAAVARELVISGHITPGLPVSGPNPSNSTSFRSLAHDAFGRTGFHWIPRPLLEWTEAGSITADEVNGELVSGEFGRAGNVSFECQNKLQPDEARDHKASCAVEVPRIDSIPRRDFEVVWCWDTIGIKNGEEDEGELSALERTIWRAYSFCHPLESIVKPWQIQKNGSSWTLGPSVLFTQLQFTPRKGMRGREAAEQPLVLINGAACALASIVSNVWLETSIKGCGSTTVPVRKDATEAVVAFALAYGSFGDIQATLALAYRLYVILHNSGLGELSGEAQNVLKVLHTVHEDTAARMQYLESDSPLALSADTQRIADKICTELQSCASLIAKLKDKVAHCNGFWVGVLWVVSETQALVAWRVEMENHRRNVNAYLESLLVVLSTETRSEVSIIACTPQFMVHAFGLQGRSSYPSIECRVPHATARDHGVRDGALDLILKGYMFNRLEAGADYVERGDYNVVRPKGSIILRVDSPREVKPSSQFDMSIIKRPMEFDRPDLEECPYCSQKNQQVTGNRWMHW</sequence>
<dbReference type="AlphaFoldDB" id="A0AAD6Z160"/>
<name>A0AAD6Z160_9AGAR</name>
<proteinExistence type="predicted"/>
<protein>
    <submittedName>
        <fullName evidence="1">Uncharacterized protein</fullName>
    </submittedName>
</protein>
<comment type="caution">
    <text evidence="1">The sequence shown here is derived from an EMBL/GenBank/DDBJ whole genome shotgun (WGS) entry which is preliminary data.</text>
</comment>
<accession>A0AAD6Z160</accession>
<keyword evidence="2" id="KW-1185">Reference proteome</keyword>